<comment type="pathway">
    <text evidence="10">Lipid metabolism; phospholipid metabolism.</text>
</comment>
<dbReference type="PANTHER" id="PTHR30309">
    <property type="entry name" value="INNER MEMBRANE PROTEIN YGIH"/>
    <property type="match status" value="1"/>
</dbReference>
<feature type="transmembrane region" description="Helical" evidence="10">
    <location>
        <begin position="6"/>
        <end position="27"/>
    </location>
</feature>
<comment type="caution">
    <text evidence="11">The sequence shown here is derived from an EMBL/GenBank/DDBJ whole genome shotgun (WGS) entry which is preliminary data.</text>
</comment>
<feature type="transmembrane region" description="Helical" evidence="10">
    <location>
        <begin position="118"/>
        <end position="148"/>
    </location>
</feature>
<dbReference type="RefSeq" id="WP_052077209.1">
    <property type="nucleotide sequence ID" value="NZ_JPVU01000167.1"/>
</dbReference>
<dbReference type="GO" id="GO:0008654">
    <property type="term" value="P:phospholipid biosynthetic process"/>
    <property type="evidence" value="ECO:0007669"/>
    <property type="project" value="UniProtKB-UniRule"/>
</dbReference>
<evidence type="ECO:0000256" key="7">
    <source>
        <dbReference type="ARBA" id="ARBA00023136"/>
    </source>
</evidence>
<evidence type="ECO:0000256" key="3">
    <source>
        <dbReference type="ARBA" id="ARBA00022679"/>
    </source>
</evidence>
<dbReference type="GO" id="GO:0005886">
    <property type="term" value="C:plasma membrane"/>
    <property type="evidence" value="ECO:0007669"/>
    <property type="project" value="UniProtKB-SubCell"/>
</dbReference>
<evidence type="ECO:0000313" key="12">
    <source>
        <dbReference type="Proteomes" id="UP000029380"/>
    </source>
</evidence>
<dbReference type="NCBIfam" id="TIGR00023">
    <property type="entry name" value="glycerol-3-phosphate 1-O-acyltransferase PlsY"/>
    <property type="match status" value="1"/>
</dbReference>
<keyword evidence="1 10" id="KW-1003">Cell membrane</keyword>
<keyword evidence="6 10" id="KW-0443">Lipid metabolism</keyword>
<dbReference type="Pfam" id="PF02660">
    <property type="entry name" value="G3P_acyltransf"/>
    <property type="match status" value="1"/>
</dbReference>
<keyword evidence="8 10" id="KW-0594">Phospholipid biosynthesis</keyword>
<comment type="subunit">
    <text evidence="10">Probably interacts with PlsX.</text>
</comment>
<dbReference type="SMART" id="SM01207">
    <property type="entry name" value="G3P_acyltransf"/>
    <property type="match status" value="1"/>
</dbReference>
<dbReference type="InterPro" id="IPR003811">
    <property type="entry name" value="G3P_acylTferase_PlsY"/>
</dbReference>
<comment type="catalytic activity">
    <reaction evidence="10">
        <text>an acyl phosphate + sn-glycerol 3-phosphate = a 1-acyl-sn-glycero-3-phosphate + phosphate</text>
        <dbReference type="Rhea" id="RHEA:34075"/>
        <dbReference type="ChEBI" id="CHEBI:43474"/>
        <dbReference type="ChEBI" id="CHEBI:57597"/>
        <dbReference type="ChEBI" id="CHEBI:57970"/>
        <dbReference type="ChEBI" id="CHEBI:59918"/>
        <dbReference type="EC" id="2.3.1.275"/>
    </reaction>
</comment>
<keyword evidence="11" id="KW-0012">Acyltransferase</keyword>
<name>A0A091CCX4_9ENTE</name>
<comment type="similarity">
    <text evidence="10">Belongs to the PlsY family.</text>
</comment>
<dbReference type="HAMAP" id="MF_01043">
    <property type="entry name" value="PlsY"/>
    <property type="match status" value="1"/>
</dbReference>
<dbReference type="GO" id="GO:0043772">
    <property type="term" value="F:acyl-phosphate glycerol-3-phosphate acyltransferase activity"/>
    <property type="evidence" value="ECO:0007669"/>
    <property type="project" value="UniProtKB-UniRule"/>
</dbReference>
<dbReference type="Proteomes" id="UP000029380">
    <property type="component" value="Unassembled WGS sequence"/>
</dbReference>
<dbReference type="UniPathway" id="UPA00085"/>
<keyword evidence="2 10" id="KW-0444">Lipid biosynthesis</keyword>
<dbReference type="PATRIC" id="fig|1302649.3.peg.1557"/>
<evidence type="ECO:0000256" key="6">
    <source>
        <dbReference type="ARBA" id="ARBA00023098"/>
    </source>
</evidence>
<evidence type="ECO:0000256" key="2">
    <source>
        <dbReference type="ARBA" id="ARBA00022516"/>
    </source>
</evidence>
<evidence type="ECO:0000256" key="10">
    <source>
        <dbReference type="HAMAP-Rule" id="MF_01043"/>
    </source>
</evidence>
<feature type="transmembrane region" description="Helical" evidence="10">
    <location>
        <begin position="168"/>
        <end position="184"/>
    </location>
</feature>
<dbReference type="PANTHER" id="PTHR30309:SF0">
    <property type="entry name" value="GLYCEROL-3-PHOSPHATE ACYLTRANSFERASE-RELATED"/>
    <property type="match status" value="1"/>
</dbReference>
<dbReference type="OrthoDB" id="9777124at2"/>
<dbReference type="EMBL" id="JPVU01000167">
    <property type="protein sequence ID" value="KFN91088.1"/>
    <property type="molecule type" value="Genomic_DNA"/>
</dbReference>
<evidence type="ECO:0000256" key="9">
    <source>
        <dbReference type="ARBA" id="ARBA00023264"/>
    </source>
</evidence>
<keyword evidence="5 10" id="KW-1133">Transmembrane helix</keyword>
<protein>
    <recommendedName>
        <fullName evidence="10">Glycerol-3-phosphate acyltransferase</fullName>
    </recommendedName>
    <alternativeName>
        <fullName evidence="10">Acyl-PO4 G3P acyltransferase</fullName>
    </alternativeName>
    <alternativeName>
        <fullName evidence="10">Acyl-phosphate--glycerol-3-phosphate acyltransferase</fullName>
    </alternativeName>
    <alternativeName>
        <fullName evidence="10">G3P acyltransferase</fullName>
        <shortName evidence="10">GPAT</shortName>
        <ecNumber evidence="10">2.3.1.275</ecNumber>
    </alternativeName>
    <alternativeName>
        <fullName evidence="10">Lysophosphatidic acid synthase</fullName>
        <shortName evidence="10">LPA synthase</shortName>
    </alternativeName>
</protein>
<evidence type="ECO:0000256" key="5">
    <source>
        <dbReference type="ARBA" id="ARBA00022989"/>
    </source>
</evidence>
<organism evidence="11 12">
    <name type="scientific">Tetragenococcus muriaticus PMC-11-5</name>
    <dbReference type="NCBI Taxonomy" id="1302649"/>
    <lineage>
        <taxon>Bacteria</taxon>
        <taxon>Bacillati</taxon>
        <taxon>Bacillota</taxon>
        <taxon>Bacilli</taxon>
        <taxon>Lactobacillales</taxon>
        <taxon>Enterococcaceae</taxon>
        <taxon>Tetragenococcus</taxon>
    </lineage>
</organism>
<evidence type="ECO:0000256" key="4">
    <source>
        <dbReference type="ARBA" id="ARBA00022692"/>
    </source>
</evidence>
<reference evidence="11 12" key="1">
    <citation type="submission" date="2014-08" db="EMBL/GenBank/DDBJ databases">
        <title>Genome sequence of Tetragenococcus muriaticus.</title>
        <authorList>
            <person name="Chuea-nongthon C."/>
            <person name="Rodtong S."/>
            <person name="Yongsawatdigul J."/>
            <person name="Steele J.L."/>
            <person name="Liu X.-y."/>
            <person name="Speers J."/>
            <person name="Glasner J.D."/>
            <person name="Neeno-Eckwall E.C."/>
        </authorList>
    </citation>
    <scope>NUCLEOTIDE SEQUENCE [LARGE SCALE GENOMIC DNA]</scope>
    <source>
        <strain evidence="11 12">PMC-11-5</strain>
    </source>
</reference>
<accession>A0A091CCX4</accession>
<sequence>MKIILLLIVAYILGSIPSGLWIGKVFYKKDIRQYGSGNSGTTNTFRILGAKAGFAVFLADLLKGTLATSLAYLPYVEINPLWLGLCAILGHVFPLFAKFKGGKAVATSAGMLLGYHPLFFLFSLAIFLVFLFITSMVSLSSMIAAVIITLSTFILPSIFPILLPETDGLLSCIAVIVTAFIFYLHRQNIQRIRQGNESRISFGLNKKSKKNSKTRTQEFATVGNFVS</sequence>
<feature type="transmembrane region" description="Helical" evidence="10">
    <location>
        <begin position="79"/>
        <end position="97"/>
    </location>
</feature>
<comment type="subcellular location">
    <subcellularLocation>
        <location evidence="10">Cell membrane</location>
        <topology evidence="10">Multi-pass membrane protein</topology>
    </subcellularLocation>
</comment>
<keyword evidence="3 10" id="KW-0808">Transferase</keyword>
<keyword evidence="4 10" id="KW-0812">Transmembrane</keyword>
<comment type="function">
    <text evidence="10">Catalyzes the transfer of an acyl group from acyl-phosphate (acyl-PO(4)) to glycerol-3-phosphate (G3P) to form lysophosphatidic acid (LPA). This enzyme utilizes acyl-phosphate as fatty acyl donor, but not acyl-CoA or acyl-ACP.</text>
</comment>
<dbReference type="EC" id="2.3.1.275" evidence="10"/>
<evidence type="ECO:0000313" key="11">
    <source>
        <dbReference type="EMBL" id="KFN91088.1"/>
    </source>
</evidence>
<evidence type="ECO:0000256" key="8">
    <source>
        <dbReference type="ARBA" id="ARBA00023209"/>
    </source>
</evidence>
<keyword evidence="9 10" id="KW-1208">Phospholipid metabolism</keyword>
<keyword evidence="7 10" id="KW-0472">Membrane</keyword>
<proteinExistence type="inferred from homology"/>
<gene>
    <name evidence="10" type="primary">plsY</name>
    <name evidence="11" type="ORF">TMUPMC115_1554</name>
</gene>
<evidence type="ECO:0000256" key="1">
    <source>
        <dbReference type="ARBA" id="ARBA00022475"/>
    </source>
</evidence>
<dbReference type="AlphaFoldDB" id="A0A091CCX4"/>